<dbReference type="EMBL" id="FQ790353">
    <property type="protein sequence ID" value="CCD55085.1"/>
    <property type="molecule type" value="Genomic_DNA"/>
</dbReference>
<accession>G2YTY7</accession>
<protein>
    <submittedName>
        <fullName evidence="1">Uncharacterized protein</fullName>
    </submittedName>
</protein>
<proteinExistence type="predicted"/>
<evidence type="ECO:0000313" key="1">
    <source>
        <dbReference type="EMBL" id="CCD55085.1"/>
    </source>
</evidence>
<sequence length="76" mass="8675">MEAERSRCNGYNCSFLKDLSRRPNIEEKEYVEFGKDLEAGGDTTLHPKEDGKCTTVFDCFFTYGARLRTTRIISVG</sequence>
<dbReference type="InParanoid" id="G2YTY7"/>
<dbReference type="AlphaFoldDB" id="G2YTY7"/>
<gene>
    <name evidence="1" type="ORF">BofuT4_uP159060.1</name>
</gene>
<name>G2YTY7_BOTF4</name>
<dbReference type="HOGENOM" id="CLU_2654231_0_0_1"/>
<reference evidence="2" key="1">
    <citation type="journal article" date="2011" name="PLoS Genet.">
        <title>Genomic analysis of the necrotrophic fungal pathogens Sclerotinia sclerotiorum and Botrytis cinerea.</title>
        <authorList>
            <person name="Amselem J."/>
            <person name="Cuomo C.A."/>
            <person name="van Kan J.A."/>
            <person name="Viaud M."/>
            <person name="Benito E.P."/>
            <person name="Couloux A."/>
            <person name="Coutinho P.M."/>
            <person name="de Vries R.P."/>
            <person name="Dyer P.S."/>
            <person name="Fillinger S."/>
            <person name="Fournier E."/>
            <person name="Gout L."/>
            <person name="Hahn M."/>
            <person name="Kohn L."/>
            <person name="Lapalu N."/>
            <person name="Plummer K.M."/>
            <person name="Pradier J.M."/>
            <person name="Quevillon E."/>
            <person name="Sharon A."/>
            <person name="Simon A."/>
            <person name="ten Have A."/>
            <person name="Tudzynski B."/>
            <person name="Tudzynski P."/>
            <person name="Wincker P."/>
            <person name="Andrew M."/>
            <person name="Anthouard V."/>
            <person name="Beever R.E."/>
            <person name="Beffa R."/>
            <person name="Benoit I."/>
            <person name="Bouzid O."/>
            <person name="Brault B."/>
            <person name="Chen Z."/>
            <person name="Choquer M."/>
            <person name="Collemare J."/>
            <person name="Cotton P."/>
            <person name="Danchin E.G."/>
            <person name="Da Silva C."/>
            <person name="Gautier A."/>
            <person name="Giraud C."/>
            <person name="Giraud T."/>
            <person name="Gonzalez C."/>
            <person name="Grossetete S."/>
            <person name="Guldener U."/>
            <person name="Henrissat B."/>
            <person name="Howlett B.J."/>
            <person name="Kodira C."/>
            <person name="Kretschmer M."/>
            <person name="Lappartient A."/>
            <person name="Leroch M."/>
            <person name="Levis C."/>
            <person name="Mauceli E."/>
            <person name="Neuveglise C."/>
            <person name="Oeser B."/>
            <person name="Pearson M."/>
            <person name="Poulain J."/>
            <person name="Poussereau N."/>
            <person name="Quesneville H."/>
            <person name="Rascle C."/>
            <person name="Schumacher J."/>
            <person name="Segurens B."/>
            <person name="Sexton A."/>
            <person name="Silva E."/>
            <person name="Sirven C."/>
            <person name="Soanes D.M."/>
            <person name="Talbot N.J."/>
            <person name="Templeton M."/>
            <person name="Yandava C."/>
            <person name="Yarden O."/>
            <person name="Zeng Q."/>
            <person name="Rollins J.A."/>
            <person name="Lebrun M.H."/>
            <person name="Dickman M."/>
        </authorList>
    </citation>
    <scope>NUCLEOTIDE SEQUENCE [LARGE SCALE GENOMIC DNA]</scope>
    <source>
        <strain evidence="2">T4</strain>
    </source>
</reference>
<organism evidence="1 2">
    <name type="scientific">Botryotinia fuckeliana (strain T4)</name>
    <name type="common">Noble rot fungus</name>
    <name type="synonym">Botrytis cinerea</name>
    <dbReference type="NCBI Taxonomy" id="999810"/>
    <lineage>
        <taxon>Eukaryota</taxon>
        <taxon>Fungi</taxon>
        <taxon>Dikarya</taxon>
        <taxon>Ascomycota</taxon>
        <taxon>Pezizomycotina</taxon>
        <taxon>Leotiomycetes</taxon>
        <taxon>Helotiales</taxon>
        <taxon>Sclerotiniaceae</taxon>
        <taxon>Botrytis</taxon>
    </lineage>
</organism>
<dbReference type="Proteomes" id="UP000008177">
    <property type="component" value="Unplaced contigs"/>
</dbReference>
<evidence type="ECO:0000313" key="2">
    <source>
        <dbReference type="Proteomes" id="UP000008177"/>
    </source>
</evidence>